<evidence type="ECO:0000313" key="2">
    <source>
        <dbReference type="EMBL" id="GBP54021.1"/>
    </source>
</evidence>
<reference evidence="2 3" key="1">
    <citation type="journal article" date="2019" name="Commun. Biol.">
        <title>The bagworm genome reveals a unique fibroin gene that provides high tensile strength.</title>
        <authorList>
            <person name="Kono N."/>
            <person name="Nakamura H."/>
            <person name="Ohtoshi R."/>
            <person name="Tomita M."/>
            <person name="Numata K."/>
            <person name="Arakawa K."/>
        </authorList>
    </citation>
    <scope>NUCLEOTIDE SEQUENCE [LARGE SCALE GENOMIC DNA]</scope>
</reference>
<accession>A0A4C1WRX4</accession>
<evidence type="ECO:0000313" key="3">
    <source>
        <dbReference type="Proteomes" id="UP000299102"/>
    </source>
</evidence>
<dbReference type="AlphaFoldDB" id="A0A4C1WRX4"/>
<proteinExistence type="predicted"/>
<evidence type="ECO:0000256" key="1">
    <source>
        <dbReference type="SAM" id="MobiDB-lite"/>
    </source>
</evidence>
<protein>
    <submittedName>
        <fullName evidence="2">Uncharacterized protein</fullName>
    </submittedName>
</protein>
<dbReference type="Proteomes" id="UP000299102">
    <property type="component" value="Unassembled WGS sequence"/>
</dbReference>
<feature type="region of interest" description="Disordered" evidence="1">
    <location>
        <begin position="42"/>
        <end position="62"/>
    </location>
</feature>
<name>A0A4C1WRX4_EUMVA</name>
<keyword evidence="3" id="KW-1185">Reference proteome</keyword>
<gene>
    <name evidence="2" type="ORF">EVAR_36904_1</name>
</gene>
<organism evidence="2 3">
    <name type="scientific">Eumeta variegata</name>
    <name type="common">Bagworm moth</name>
    <name type="synonym">Eumeta japonica</name>
    <dbReference type="NCBI Taxonomy" id="151549"/>
    <lineage>
        <taxon>Eukaryota</taxon>
        <taxon>Metazoa</taxon>
        <taxon>Ecdysozoa</taxon>
        <taxon>Arthropoda</taxon>
        <taxon>Hexapoda</taxon>
        <taxon>Insecta</taxon>
        <taxon>Pterygota</taxon>
        <taxon>Neoptera</taxon>
        <taxon>Endopterygota</taxon>
        <taxon>Lepidoptera</taxon>
        <taxon>Glossata</taxon>
        <taxon>Ditrysia</taxon>
        <taxon>Tineoidea</taxon>
        <taxon>Psychidae</taxon>
        <taxon>Oiketicinae</taxon>
        <taxon>Eumeta</taxon>
    </lineage>
</organism>
<dbReference type="EMBL" id="BGZK01000637">
    <property type="protein sequence ID" value="GBP54021.1"/>
    <property type="molecule type" value="Genomic_DNA"/>
</dbReference>
<sequence length="135" mass="15476">MQCVRLFFASKPKEWFYQDPRELAEYLLKYKALQREHITIARRGREPAQKNNGGRGKTYGQRQDNKALYFHSNPGRAGGARGAGRGARYLKLQAYGECLLGARRNSIPLCLSATFRYTLLRPTCTLEISLRTDFN</sequence>
<comment type="caution">
    <text evidence="2">The sequence shown here is derived from an EMBL/GenBank/DDBJ whole genome shotgun (WGS) entry which is preliminary data.</text>
</comment>